<dbReference type="OrthoDB" id="280692at2"/>
<proteinExistence type="predicted"/>
<evidence type="ECO:0000313" key="2">
    <source>
        <dbReference type="Proteomes" id="UP000018857"/>
    </source>
</evidence>
<reference evidence="1 2" key="1">
    <citation type="journal article" date="2014" name="Genome Announc.">
        <title>Draft Genome Sequence of Marinomonas sp. Strain D104, a Polycyclic Aromatic Hydrocarbon-Degrading Bacterium from the Deep-Sea Sediment of the Arctic Ocean.</title>
        <authorList>
            <person name="Dong C."/>
            <person name="Bai X."/>
            <person name="Lai Q."/>
            <person name="Xie Y."/>
            <person name="Chen X."/>
            <person name="Shao Z."/>
        </authorList>
    </citation>
    <scope>NUCLEOTIDE SEQUENCE [LARGE SCALE GENOMIC DNA]</scope>
    <source>
        <strain evidence="1 2">D104</strain>
    </source>
</reference>
<evidence type="ECO:0000313" key="1">
    <source>
        <dbReference type="EMBL" id="ETI58003.1"/>
    </source>
</evidence>
<dbReference type="AlphaFoldDB" id="W1RT13"/>
<dbReference type="InterPro" id="IPR029033">
    <property type="entry name" value="His_PPase_superfam"/>
</dbReference>
<dbReference type="InterPro" id="IPR013078">
    <property type="entry name" value="His_Pase_superF_clade-1"/>
</dbReference>
<dbReference type="RefSeq" id="WP_024025552.1">
    <property type="nucleotide sequence ID" value="NZ_AYOZ01000061.1"/>
</dbReference>
<sequence>MKKLKRLYVLRHGNAEPYGLGQDEFRKLTELGVAEVKATARAFLVKKEVPDVVFVSPYVRAQQTATHFLSVLEGGVEVQNSPLITPYGKEVEVAEWLDQLPYESILLITHQPFAYQLVDFLVDEPLPANVVMATATLTAVEGEFFAGACCQFRWYSSPQ</sequence>
<protein>
    <submittedName>
        <fullName evidence="1">Phosphohistidine phosphatase</fullName>
    </submittedName>
</protein>
<dbReference type="PATRIC" id="fig|1208321.3.peg.3501"/>
<comment type="caution">
    <text evidence="1">The sequence shown here is derived from an EMBL/GenBank/DDBJ whole genome shotgun (WGS) entry which is preliminary data.</text>
</comment>
<keyword evidence="2" id="KW-1185">Reference proteome</keyword>
<dbReference type="Proteomes" id="UP000018857">
    <property type="component" value="Unassembled WGS sequence"/>
</dbReference>
<dbReference type="CDD" id="cd07067">
    <property type="entry name" value="HP_PGM_like"/>
    <property type="match status" value="1"/>
</dbReference>
<dbReference type="Pfam" id="PF00300">
    <property type="entry name" value="His_Phos_1"/>
    <property type="match status" value="1"/>
</dbReference>
<accession>W1RT13</accession>
<dbReference type="Gene3D" id="3.40.50.1240">
    <property type="entry name" value="Phosphoglycerate mutase-like"/>
    <property type="match status" value="1"/>
</dbReference>
<dbReference type="SUPFAM" id="SSF53254">
    <property type="entry name" value="Phosphoglycerate mutase-like"/>
    <property type="match status" value="1"/>
</dbReference>
<dbReference type="eggNOG" id="COG2062">
    <property type="taxonomic scope" value="Bacteria"/>
</dbReference>
<dbReference type="EMBL" id="AYOZ01000061">
    <property type="protein sequence ID" value="ETI58003.1"/>
    <property type="molecule type" value="Genomic_DNA"/>
</dbReference>
<gene>
    <name evidence="1" type="ORF">D104_17675</name>
</gene>
<dbReference type="STRING" id="1208321.D104_17675"/>
<dbReference type="SMART" id="SM00855">
    <property type="entry name" value="PGAM"/>
    <property type="match status" value="1"/>
</dbReference>
<organism evidence="1 2">
    <name type="scientific">Marinomonas profundimaris</name>
    <dbReference type="NCBI Taxonomy" id="1208321"/>
    <lineage>
        <taxon>Bacteria</taxon>
        <taxon>Pseudomonadati</taxon>
        <taxon>Pseudomonadota</taxon>
        <taxon>Gammaproteobacteria</taxon>
        <taxon>Oceanospirillales</taxon>
        <taxon>Oceanospirillaceae</taxon>
        <taxon>Marinomonas</taxon>
    </lineage>
</organism>
<name>W1RT13_9GAMM</name>